<accession>A0ABT1H1L8</accession>
<feature type="transmembrane region" description="Helical" evidence="8">
    <location>
        <begin position="245"/>
        <end position="265"/>
    </location>
</feature>
<keyword evidence="4" id="KW-1003">Cell membrane</keyword>
<comment type="subcellular location">
    <subcellularLocation>
        <location evidence="1">Cell membrane</location>
        <topology evidence="1">Multi-pass membrane protein</topology>
    </subcellularLocation>
</comment>
<proteinExistence type="inferred from homology"/>
<name>A0ABT1H1L8_9NOCA</name>
<sequence length="496" mass="50869">MTAATTPAAPTPAAPDDRLPREHVVVIGVLLVASFVVILNETVMSVAIPVLQRDLGVPPSVGQWLTTAFMLTMAVVIPLTGFLIHRHGTRTLFVAAMSAFTVGTVIAFAAPGFEVLLVARVVQALGTAIMLPLLMTTVMTVVPENRRGVMMGNISVVIAVAPALGPTVSGLVLDNLGWRWVFGVVAPIAAAALVAGLVLVKPVGPRVSAPIDLLSVPLAVLGFGGLVYGLVGIGEAADHGSAVPVWIPFTVGACALAAFVARQLLLARTDRALLDLRVFSSSTFTLSIVAMVVAMATMMGTFIVVPYFAQAVLGFSPFTTGLLTLPGGLVMGLAGPVIGRVYDLRGHRPLVLPGALAITAGVWSLSVVDTSTSVWWLLGANVLLCLGLAATFTPLMTLALGSVAPERYSHGSAALGTFQQVAGAAGTALFVTVMTVVSAGDHTTQAAASEAIADGVRTVFTVAGCLGIVLIGLVCLLRFPKPLAPVIEDDAAVAAV</sequence>
<dbReference type="EMBL" id="JAMTCG010000003">
    <property type="protein sequence ID" value="MCP2160458.1"/>
    <property type="molecule type" value="Genomic_DNA"/>
</dbReference>
<keyword evidence="6 8" id="KW-1133">Transmembrane helix</keyword>
<feature type="transmembrane region" description="Helical" evidence="8">
    <location>
        <begin position="350"/>
        <end position="368"/>
    </location>
</feature>
<feature type="domain" description="Major facilitator superfamily (MFS) profile" evidence="9">
    <location>
        <begin position="26"/>
        <end position="482"/>
    </location>
</feature>
<dbReference type="SUPFAM" id="SSF103473">
    <property type="entry name" value="MFS general substrate transporter"/>
    <property type="match status" value="1"/>
</dbReference>
<keyword evidence="5 8" id="KW-0812">Transmembrane</keyword>
<evidence type="ECO:0000259" key="9">
    <source>
        <dbReference type="PROSITE" id="PS50850"/>
    </source>
</evidence>
<dbReference type="PRINTS" id="PR01036">
    <property type="entry name" value="TCRTETB"/>
</dbReference>
<feature type="transmembrane region" description="Helical" evidence="8">
    <location>
        <begin position="212"/>
        <end position="233"/>
    </location>
</feature>
<evidence type="ECO:0000256" key="2">
    <source>
        <dbReference type="ARBA" id="ARBA00008537"/>
    </source>
</evidence>
<reference evidence="10 11" key="1">
    <citation type="submission" date="2022-06" db="EMBL/GenBank/DDBJ databases">
        <title>Genomic Encyclopedia of Archaeal and Bacterial Type Strains, Phase II (KMG-II): from individual species to whole genera.</title>
        <authorList>
            <person name="Goeker M."/>
        </authorList>
    </citation>
    <scope>NUCLEOTIDE SEQUENCE [LARGE SCALE GENOMIC DNA]</scope>
    <source>
        <strain evidence="10 11">DSM 45037</strain>
    </source>
</reference>
<feature type="transmembrane region" description="Helical" evidence="8">
    <location>
        <begin position="91"/>
        <end position="110"/>
    </location>
</feature>
<feature type="transmembrane region" description="Helical" evidence="8">
    <location>
        <begin position="315"/>
        <end position="338"/>
    </location>
</feature>
<organism evidence="10 11">
    <name type="scientific">Williamsia serinedens</name>
    <dbReference type="NCBI Taxonomy" id="391736"/>
    <lineage>
        <taxon>Bacteria</taxon>
        <taxon>Bacillati</taxon>
        <taxon>Actinomycetota</taxon>
        <taxon>Actinomycetes</taxon>
        <taxon>Mycobacteriales</taxon>
        <taxon>Nocardiaceae</taxon>
        <taxon>Williamsia</taxon>
    </lineage>
</organism>
<evidence type="ECO:0000256" key="5">
    <source>
        <dbReference type="ARBA" id="ARBA00022692"/>
    </source>
</evidence>
<keyword evidence="3" id="KW-0813">Transport</keyword>
<keyword evidence="11" id="KW-1185">Reference proteome</keyword>
<feature type="transmembrane region" description="Helical" evidence="8">
    <location>
        <begin position="459"/>
        <end position="479"/>
    </location>
</feature>
<comment type="caution">
    <text evidence="10">The sequence shown here is derived from an EMBL/GenBank/DDBJ whole genome shotgun (WGS) entry which is preliminary data.</text>
</comment>
<dbReference type="PANTHER" id="PTHR42718">
    <property type="entry name" value="MAJOR FACILITATOR SUPERFAMILY MULTIDRUG TRANSPORTER MFSC"/>
    <property type="match status" value="1"/>
</dbReference>
<dbReference type="Gene3D" id="1.20.1250.20">
    <property type="entry name" value="MFS general substrate transporter like domains"/>
    <property type="match status" value="1"/>
</dbReference>
<dbReference type="PROSITE" id="PS50850">
    <property type="entry name" value="MFS"/>
    <property type="match status" value="1"/>
</dbReference>
<evidence type="ECO:0000256" key="7">
    <source>
        <dbReference type="ARBA" id="ARBA00023136"/>
    </source>
</evidence>
<evidence type="ECO:0000256" key="8">
    <source>
        <dbReference type="SAM" id="Phobius"/>
    </source>
</evidence>
<feature type="transmembrane region" description="Helical" evidence="8">
    <location>
        <begin position="179"/>
        <end position="200"/>
    </location>
</feature>
<feature type="transmembrane region" description="Helical" evidence="8">
    <location>
        <begin position="286"/>
        <end position="309"/>
    </location>
</feature>
<dbReference type="PANTHER" id="PTHR42718:SF9">
    <property type="entry name" value="MAJOR FACILITATOR SUPERFAMILY MULTIDRUG TRANSPORTER MFSC"/>
    <property type="match status" value="1"/>
</dbReference>
<evidence type="ECO:0000256" key="4">
    <source>
        <dbReference type="ARBA" id="ARBA00022475"/>
    </source>
</evidence>
<evidence type="ECO:0000313" key="10">
    <source>
        <dbReference type="EMBL" id="MCP2160458.1"/>
    </source>
</evidence>
<evidence type="ECO:0000256" key="1">
    <source>
        <dbReference type="ARBA" id="ARBA00004651"/>
    </source>
</evidence>
<dbReference type="RefSeq" id="WP_253654051.1">
    <property type="nucleotide sequence ID" value="NZ_BAAAOE010000003.1"/>
</dbReference>
<gene>
    <name evidence="10" type="ORF">LX12_001645</name>
</gene>
<feature type="transmembrane region" description="Helical" evidence="8">
    <location>
        <begin position="24"/>
        <end position="51"/>
    </location>
</feature>
<feature type="transmembrane region" description="Helical" evidence="8">
    <location>
        <begin position="122"/>
        <end position="142"/>
    </location>
</feature>
<evidence type="ECO:0000256" key="6">
    <source>
        <dbReference type="ARBA" id="ARBA00022989"/>
    </source>
</evidence>
<dbReference type="Pfam" id="PF07690">
    <property type="entry name" value="MFS_1"/>
    <property type="match status" value="1"/>
</dbReference>
<dbReference type="Gene3D" id="1.20.1720.10">
    <property type="entry name" value="Multidrug resistance protein D"/>
    <property type="match status" value="1"/>
</dbReference>
<feature type="transmembrane region" description="Helical" evidence="8">
    <location>
        <begin position="374"/>
        <end position="400"/>
    </location>
</feature>
<dbReference type="InterPro" id="IPR036259">
    <property type="entry name" value="MFS_trans_sf"/>
</dbReference>
<evidence type="ECO:0000313" key="11">
    <source>
        <dbReference type="Proteomes" id="UP001205740"/>
    </source>
</evidence>
<feature type="transmembrane region" description="Helical" evidence="8">
    <location>
        <begin position="154"/>
        <end position="173"/>
    </location>
</feature>
<protein>
    <submittedName>
        <fullName evidence="10">MFS transporter, DHA2 family, lincomycin resistance protein</fullName>
    </submittedName>
</protein>
<feature type="transmembrane region" description="Helical" evidence="8">
    <location>
        <begin position="421"/>
        <end position="439"/>
    </location>
</feature>
<comment type="similarity">
    <text evidence="2">Belongs to the major facilitator superfamily. EmrB family.</text>
</comment>
<keyword evidence="7 8" id="KW-0472">Membrane</keyword>
<dbReference type="Proteomes" id="UP001205740">
    <property type="component" value="Unassembled WGS sequence"/>
</dbReference>
<dbReference type="CDD" id="cd17503">
    <property type="entry name" value="MFS_LmrB_MDR_like"/>
    <property type="match status" value="1"/>
</dbReference>
<dbReference type="InterPro" id="IPR020846">
    <property type="entry name" value="MFS_dom"/>
</dbReference>
<dbReference type="InterPro" id="IPR004638">
    <property type="entry name" value="EmrB-like"/>
</dbReference>
<feature type="transmembrane region" description="Helical" evidence="8">
    <location>
        <begin position="63"/>
        <end position="84"/>
    </location>
</feature>
<dbReference type="NCBIfam" id="TIGR00711">
    <property type="entry name" value="efflux_EmrB"/>
    <property type="match status" value="1"/>
</dbReference>
<evidence type="ECO:0000256" key="3">
    <source>
        <dbReference type="ARBA" id="ARBA00022448"/>
    </source>
</evidence>
<dbReference type="InterPro" id="IPR011701">
    <property type="entry name" value="MFS"/>
</dbReference>